<accession>A0AAD3E3H0</accession>
<feature type="coiled-coil region" evidence="1">
    <location>
        <begin position="28"/>
        <end position="62"/>
    </location>
</feature>
<feature type="region of interest" description="Disordered" evidence="2">
    <location>
        <begin position="192"/>
        <end position="221"/>
    </location>
</feature>
<feature type="compositionally biased region" description="Polar residues" evidence="2">
    <location>
        <begin position="529"/>
        <end position="539"/>
    </location>
</feature>
<feature type="compositionally biased region" description="Low complexity" evidence="2">
    <location>
        <begin position="770"/>
        <end position="832"/>
    </location>
</feature>
<reference evidence="3 4" key="1">
    <citation type="journal article" date="2021" name="Sci. Rep.">
        <title>Genome sequencing of the multicellular alga Astrephomene provides insights into convergent evolution of germ-soma differentiation.</title>
        <authorList>
            <person name="Yamashita S."/>
            <person name="Yamamoto K."/>
            <person name="Matsuzaki R."/>
            <person name="Suzuki S."/>
            <person name="Yamaguchi H."/>
            <person name="Hirooka S."/>
            <person name="Minakuchi Y."/>
            <person name="Miyagishima S."/>
            <person name="Kawachi M."/>
            <person name="Toyoda A."/>
            <person name="Nozaki H."/>
        </authorList>
    </citation>
    <scope>NUCLEOTIDE SEQUENCE [LARGE SCALE GENOMIC DNA]</scope>
    <source>
        <strain evidence="3 4">NIES-4017</strain>
    </source>
</reference>
<feature type="region of interest" description="Disordered" evidence="2">
    <location>
        <begin position="730"/>
        <end position="872"/>
    </location>
</feature>
<evidence type="ECO:0000313" key="4">
    <source>
        <dbReference type="Proteomes" id="UP001054857"/>
    </source>
</evidence>
<gene>
    <name evidence="3" type="ORF">Agub_g15695</name>
</gene>
<evidence type="ECO:0000256" key="2">
    <source>
        <dbReference type="SAM" id="MobiDB-lite"/>
    </source>
</evidence>
<keyword evidence="4" id="KW-1185">Reference proteome</keyword>
<feature type="region of interest" description="Disordered" evidence="2">
    <location>
        <begin position="1167"/>
        <end position="1197"/>
    </location>
</feature>
<evidence type="ECO:0000313" key="3">
    <source>
        <dbReference type="EMBL" id="GFR53005.1"/>
    </source>
</evidence>
<feature type="region of interest" description="Disordered" evidence="2">
    <location>
        <begin position="1088"/>
        <end position="1145"/>
    </location>
</feature>
<feature type="compositionally biased region" description="Gly residues" evidence="2">
    <location>
        <begin position="1111"/>
        <end position="1123"/>
    </location>
</feature>
<feature type="compositionally biased region" description="Polar residues" evidence="2">
    <location>
        <begin position="1"/>
        <end position="10"/>
    </location>
</feature>
<dbReference type="EMBL" id="BMAR01000083">
    <property type="protein sequence ID" value="GFR53005.1"/>
    <property type="molecule type" value="Genomic_DNA"/>
</dbReference>
<feature type="compositionally biased region" description="Low complexity" evidence="2">
    <location>
        <begin position="615"/>
        <end position="632"/>
    </location>
</feature>
<feature type="region of interest" description="Disordered" evidence="2">
    <location>
        <begin position="1"/>
        <end position="22"/>
    </location>
</feature>
<sequence>AGQRMATPTQEPAGEEDGGARLSIRARLKREREARKVIQRQLDDYLARLDAAEQRALAEEEAASTSAATTTTTSAAAANTAAGTGTAAASAAAAAASDEASGTISDSSSSIGSSSSGSATAAAAAAANVLVFSQTVSAEAASGKAGGSGTGTGTGASTSAAVGTGFSYVDWTRLFMQQAMRNVEPMWKMLHPNDTPGKGRHGGGSVGSSAGGEATAAEGAMDEEPMTAVAQLLGPAAAKAYYRGLRGQGYTGGVAGAALPAQHASAGATAAATAAVGRAGEAAPTQSPPPHASAAAGPVMPARSSEQGPGPDSPPRAQRGTKFAFSVDGPETVQERKLRDVAMRASRITRERSIRTRQTTYDAEELDEVYGTTVATLTHGSPVGELSTVTLHSAMRQESAVAGPRGCDLLLVDWEAYQQGVLAARAALLARSAAFLSSLPRERLSQLAELCLCLSVEAGTLLARQAAPLEALVVVQNGELHLLHETTSAASHVRTATLSAHAFSRTRNGRTHTLPLLATLSQTMLPSAAQTPLHNTPHTSVRHMHMQQQQRARTPGTPPLLPVSPPAGPPPPPVGGLGGSGNGALVEVSLQGLPLGELSTGGIVGESILGMRSGPQAGGAAAATAGGSNQAGHGNGHGQDSSAMLPGRTSVGGAVHEVHAGPVAPPPPADGPKWPATVLTSRPSVLLVIPKSVLYMAEFDFLRGELMRYAADRKVWLDKRVEAAYREAAAPTAPHVTFSPAPPPQQPTTPQSAASARRAVASPSGGGSATGNTTTSGAAAASSATAAPPAATSSSAAQHSDGTSATTGSDAAASASTSGGSGRARQTSSAGGPASDPSQQASSGTGSSTTGSASTTPTTTITRTNSGGGQRQVASKWDFLDAPTSASISGAAPPSPMSTSGAAAGYEAHHASATMPGCPGMSPPMGLGRTHLVVPPLPLAGLGARPGKVRPLSAQPRPGPVRVPSFSYLHSARDYTPTYSGAVGAGGAAAGMFLDGAGPSPVYRPILEDEYDDDSPRYDMPACAAAASEGPTPRRGCTPPGGSPLLPALAIPSSPFSPSRMVTPTHRVTVTGSGGVAEFEGLRTAGSLPPPLLSLPLPSPNGGSTLRASIHGGGGSGGGGGGVLTPPGGRRSLSGSSTTPGLPPPVSSSVLDCAYRPSSPCLAPLITTSGSSFSGPTGPPNSSRGKRASYSGFGGPGGYSGDRRFTISGGDVLNSMGPMRRSDVGSLPPSSPRPVMVPTATATVIMATAAAACTSPVPLGSSVPGLGVLDMLDGSCAPPSPVGVPGCGAGGGGYYSRTPRVSASGAVTPRLAGVDSTRQPILTVSDGARRAAAVMGARVSTAGGVAAEAAAAAAAAAEAEEEAALARSLVPRNQAGTFMVREGAASTPARVAATRRIANCF</sequence>
<keyword evidence="1" id="KW-0175">Coiled coil</keyword>
<feature type="non-terminal residue" evidence="3">
    <location>
        <position position="1401"/>
    </location>
</feature>
<comment type="caution">
    <text evidence="3">The sequence shown here is derived from an EMBL/GenBank/DDBJ whole genome shotgun (WGS) entry which is preliminary data.</text>
</comment>
<feature type="compositionally biased region" description="Low complexity" evidence="2">
    <location>
        <begin position="842"/>
        <end position="865"/>
    </location>
</feature>
<proteinExistence type="predicted"/>
<evidence type="ECO:0008006" key="5">
    <source>
        <dbReference type="Google" id="ProtNLM"/>
    </source>
</evidence>
<feature type="region of interest" description="Disordered" evidence="2">
    <location>
        <begin position="1213"/>
        <end position="1234"/>
    </location>
</feature>
<feature type="compositionally biased region" description="Pro residues" evidence="2">
    <location>
        <begin position="556"/>
        <end position="574"/>
    </location>
</feature>
<feature type="compositionally biased region" description="Low complexity" evidence="2">
    <location>
        <begin position="546"/>
        <end position="555"/>
    </location>
</feature>
<feature type="region of interest" description="Disordered" evidence="2">
    <location>
        <begin position="277"/>
        <end position="331"/>
    </location>
</feature>
<feature type="compositionally biased region" description="Pro residues" evidence="2">
    <location>
        <begin position="1088"/>
        <end position="1099"/>
    </location>
</feature>
<organism evidence="3 4">
    <name type="scientific">Astrephomene gubernaculifera</name>
    <dbReference type="NCBI Taxonomy" id="47775"/>
    <lineage>
        <taxon>Eukaryota</taxon>
        <taxon>Viridiplantae</taxon>
        <taxon>Chlorophyta</taxon>
        <taxon>core chlorophytes</taxon>
        <taxon>Chlorophyceae</taxon>
        <taxon>CS clade</taxon>
        <taxon>Chlamydomonadales</taxon>
        <taxon>Astrephomenaceae</taxon>
        <taxon>Astrephomene</taxon>
    </lineage>
</organism>
<feature type="region of interest" description="Disordered" evidence="2">
    <location>
        <begin position="615"/>
        <end position="642"/>
    </location>
</feature>
<dbReference type="PANTHER" id="PTHR23011:SF28">
    <property type="entry name" value="CYCLIC NUCLEOTIDE-BINDING DOMAIN CONTAINING PROTEIN"/>
    <property type="match status" value="1"/>
</dbReference>
<feature type="region of interest" description="Disordered" evidence="2">
    <location>
        <begin position="529"/>
        <end position="578"/>
    </location>
</feature>
<feature type="compositionally biased region" description="Low complexity" evidence="2">
    <location>
        <begin position="748"/>
        <end position="763"/>
    </location>
</feature>
<dbReference type="Proteomes" id="UP001054857">
    <property type="component" value="Unassembled WGS sequence"/>
</dbReference>
<evidence type="ECO:0000256" key="1">
    <source>
        <dbReference type="SAM" id="Coils"/>
    </source>
</evidence>
<feature type="compositionally biased region" description="Low complexity" evidence="2">
    <location>
        <begin position="1126"/>
        <end position="1140"/>
    </location>
</feature>
<name>A0AAD3E3H0_9CHLO</name>
<protein>
    <recommendedName>
        <fullName evidence="5">Cyclic nucleotide-binding domain-containing protein</fullName>
    </recommendedName>
</protein>
<feature type="compositionally biased region" description="Low complexity" evidence="2">
    <location>
        <begin position="1167"/>
        <end position="1183"/>
    </location>
</feature>
<dbReference type="PANTHER" id="PTHR23011">
    <property type="entry name" value="CYCLIC NUCLEOTIDE-BINDING DOMAIN CONTAINING PROTEIN"/>
    <property type="match status" value="1"/>
</dbReference>